<dbReference type="FunFam" id="3.30.160.60:FF:000007">
    <property type="entry name" value="Basic krueppel-like factor 3"/>
    <property type="match status" value="1"/>
</dbReference>
<reference evidence="11" key="1">
    <citation type="submission" date="2020-11" db="EMBL/GenBank/DDBJ databases">
        <authorList>
            <person name="Tran Van P."/>
        </authorList>
    </citation>
    <scope>NUCLEOTIDE SEQUENCE</scope>
</reference>
<dbReference type="FunFam" id="3.30.160.60:FF:000446">
    <property type="entry name" value="Zinc finger protein"/>
    <property type="match status" value="1"/>
</dbReference>
<dbReference type="GO" id="GO:0006357">
    <property type="term" value="P:regulation of transcription by RNA polymerase II"/>
    <property type="evidence" value="ECO:0007669"/>
    <property type="project" value="TreeGrafter"/>
</dbReference>
<dbReference type="EMBL" id="CAJPIZ010010754">
    <property type="protein sequence ID" value="CAG2112708.1"/>
    <property type="molecule type" value="Genomic_DNA"/>
</dbReference>
<dbReference type="SUPFAM" id="SSF57667">
    <property type="entry name" value="beta-beta-alpha zinc fingers"/>
    <property type="match status" value="8"/>
</dbReference>
<feature type="domain" description="C2H2-type" evidence="10">
    <location>
        <begin position="299"/>
        <end position="328"/>
    </location>
</feature>
<proteinExistence type="predicted"/>
<feature type="region of interest" description="Disordered" evidence="9">
    <location>
        <begin position="1"/>
        <end position="31"/>
    </location>
</feature>
<keyword evidence="5" id="KW-0805">Transcription regulation</keyword>
<sequence>KTIITDGCAQHSTQTTTTHNWPLDTQTTPVGHRSETITTEDQLMTAEEVVNERQIEIDTGSDGCVDNTNNETMSDDKESVIDKNGETLTIAEDQQLSCRSPVVSFGCDYDGCDFLAAEQSLLDSHRESHERSDGQFRCDYDGCDGSYNTERGLKIHRRLSGHYTEGGAGRTIPGPPYACQWPDCTNTSRSMRDLDRHVAAKHTDERPYGCDDCRKRYVRSDQLEEHRRLNHSSEPMEVLKCHFKGCHFETTATNTLRQHLDRHYKLLTEICPKSDCAKRFMNKAQLKRHMSVHSDVKPYRCQWPGCESSYTRVDALTDHHRKHTGDLQYACDDCSKRFPSKNSLGDHRRRQHLFPDRKRFRCDVVGCAYETNHRYDFKIHGLKHLNIRQFACEESDCGKRFVTARALRKHQLCHSDDRSKTKDFRCDYKGCRYAATSGEALTKHKRWRHEIDRRFVCSVADCGKRFFTRKDLKRHTTSHSTERPFRCDWPACEATLKSQIALDSHLLRHGNVREFVCSHDGCGKSFVTKGDVRIHEGSHELPYACEWPECDQRFRTRVRLNTHVNDHNGVKPYKCSMDGCEKCFASKNYLNRHHREVHKMFSRVK</sequence>
<evidence type="ECO:0000256" key="5">
    <source>
        <dbReference type="ARBA" id="ARBA00023015"/>
    </source>
</evidence>
<feature type="domain" description="C2H2-type" evidence="10">
    <location>
        <begin position="515"/>
        <end position="539"/>
    </location>
</feature>
<feature type="domain" description="C2H2-type" evidence="10">
    <location>
        <begin position="390"/>
        <end position="419"/>
    </location>
</feature>
<feature type="non-terminal residue" evidence="11">
    <location>
        <position position="1"/>
    </location>
</feature>
<feature type="domain" description="C2H2-type" evidence="10">
    <location>
        <begin position="177"/>
        <end position="207"/>
    </location>
</feature>
<feature type="compositionally biased region" description="Polar residues" evidence="9">
    <location>
        <begin position="10"/>
        <end position="29"/>
    </location>
</feature>
<evidence type="ECO:0000256" key="7">
    <source>
        <dbReference type="ARBA" id="ARBA00023242"/>
    </source>
</evidence>
<dbReference type="InterPro" id="IPR036236">
    <property type="entry name" value="Znf_C2H2_sf"/>
</dbReference>
<accession>A0A7R9L067</accession>
<keyword evidence="6" id="KW-0804">Transcription</keyword>
<organism evidence="11">
    <name type="scientific">Medioppia subpectinata</name>
    <dbReference type="NCBI Taxonomy" id="1979941"/>
    <lineage>
        <taxon>Eukaryota</taxon>
        <taxon>Metazoa</taxon>
        <taxon>Ecdysozoa</taxon>
        <taxon>Arthropoda</taxon>
        <taxon>Chelicerata</taxon>
        <taxon>Arachnida</taxon>
        <taxon>Acari</taxon>
        <taxon>Acariformes</taxon>
        <taxon>Sarcoptiformes</taxon>
        <taxon>Oribatida</taxon>
        <taxon>Brachypylina</taxon>
        <taxon>Oppioidea</taxon>
        <taxon>Oppiidae</taxon>
        <taxon>Medioppia</taxon>
    </lineage>
</organism>
<dbReference type="OrthoDB" id="6407147at2759"/>
<feature type="domain" description="C2H2-type" evidence="10">
    <location>
        <begin position="573"/>
        <end position="598"/>
    </location>
</feature>
<dbReference type="AlphaFoldDB" id="A0A7R9L067"/>
<dbReference type="PANTHER" id="PTHR46179:SF13">
    <property type="entry name" value="C2H2-TYPE DOMAIN-CONTAINING PROTEIN"/>
    <property type="match status" value="1"/>
</dbReference>
<evidence type="ECO:0000256" key="8">
    <source>
        <dbReference type="PROSITE-ProRule" id="PRU00042"/>
    </source>
</evidence>
<dbReference type="InterPro" id="IPR051061">
    <property type="entry name" value="Zinc_finger_trans_reg"/>
</dbReference>
<evidence type="ECO:0000256" key="4">
    <source>
        <dbReference type="ARBA" id="ARBA00022833"/>
    </source>
</evidence>
<evidence type="ECO:0000256" key="3">
    <source>
        <dbReference type="ARBA" id="ARBA00022771"/>
    </source>
</evidence>
<feature type="domain" description="C2H2-type" evidence="10">
    <location>
        <begin position="543"/>
        <end position="572"/>
    </location>
</feature>
<dbReference type="PROSITE" id="PS00028">
    <property type="entry name" value="ZINC_FINGER_C2H2_1"/>
    <property type="match status" value="10"/>
</dbReference>
<comment type="subcellular location">
    <subcellularLocation>
        <location evidence="1">Nucleus</location>
    </subcellularLocation>
</comment>
<keyword evidence="4" id="KW-0862">Zinc</keyword>
<evidence type="ECO:0000313" key="12">
    <source>
        <dbReference type="Proteomes" id="UP000759131"/>
    </source>
</evidence>
<dbReference type="GO" id="GO:0008270">
    <property type="term" value="F:zinc ion binding"/>
    <property type="evidence" value="ECO:0007669"/>
    <property type="project" value="UniProtKB-KW"/>
</dbReference>
<feature type="domain" description="C2H2-type" evidence="10">
    <location>
        <begin position="269"/>
        <end position="298"/>
    </location>
</feature>
<evidence type="ECO:0000256" key="6">
    <source>
        <dbReference type="ARBA" id="ARBA00023163"/>
    </source>
</evidence>
<dbReference type="EMBL" id="OC865329">
    <property type="protein sequence ID" value="CAD7632278.1"/>
    <property type="molecule type" value="Genomic_DNA"/>
</dbReference>
<dbReference type="Proteomes" id="UP000759131">
    <property type="component" value="Unassembled WGS sequence"/>
</dbReference>
<evidence type="ECO:0000256" key="9">
    <source>
        <dbReference type="SAM" id="MobiDB-lite"/>
    </source>
</evidence>
<feature type="domain" description="C2H2-type" evidence="10">
    <location>
        <begin position="208"/>
        <end position="236"/>
    </location>
</feature>
<evidence type="ECO:0000256" key="1">
    <source>
        <dbReference type="ARBA" id="ARBA00004123"/>
    </source>
</evidence>
<keyword evidence="7" id="KW-0539">Nucleus</keyword>
<dbReference type="Gene3D" id="3.30.160.60">
    <property type="entry name" value="Classic Zinc Finger"/>
    <property type="match status" value="9"/>
</dbReference>
<keyword evidence="12" id="KW-1185">Reference proteome</keyword>
<keyword evidence="3 8" id="KW-0863">Zinc-finger</keyword>
<dbReference type="PANTHER" id="PTHR46179">
    <property type="entry name" value="ZINC FINGER PROTEIN"/>
    <property type="match status" value="1"/>
</dbReference>
<dbReference type="GO" id="GO:0005634">
    <property type="term" value="C:nucleus"/>
    <property type="evidence" value="ECO:0007669"/>
    <property type="project" value="TreeGrafter"/>
</dbReference>
<dbReference type="InterPro" id="IPR013087">
    <property type="entry name" value="Znf_C2H2_type"/>
</dbReference>
<feature type="domain" description="C2H2-type" evidence="10">
    <location>
        <begin position="329"/>
        <end position="352"/>
    </location>
</feature>
<protein>
    <recommendedName>
        <fullName evidence="10">C2H2-type domain-containing protein</fullName>
    </recommendedName>
</protein>
<dbReference type="SMART" id="SM00355">
    <property type="entry name" value="ZnF_C2H2"/>
    <property type="match status" value="16"/>
</dbReference>
<keyword evidence="2" id="KW-0479">Metal-binding</keyword>
<dbReference type="PROSITE" id="PS50157">
    <property type="entry name" value="ZINC_FINGER_C2H2_2"/>
    <property type="match status" value="10"/>
</dbReference>
<evidence type="ECO:0000313" key="11">
    <source>
        <dbReference type="EMBL" id="CAD7632278.1"/>
    </source>
</evidence>
<name>A0A7R9L067_9ACAR</name>
<evidence type="ECO:0000256" key="2">
    <source>
        <dbReference type="ARBA" id="ARBA00022723"/>
    </source>
</evidence>
<gene>
    <name evidence="11" type="ORF">OSB1V03_LOCUS12683</name>
</gene>
<evidence type="ECO:0000259" key="10">
    <source>
        <dbReference type="PROSITE" id="PS50157"/>
    </source>
</evidence>
<dbReference type="Pfam" id="PF00096">
    <property type="entry name" value="zf-C2H2"/>
    <property type="match status" value="6"/>
</dbReference>
<feature type="domain" description="C2H2-type" evidence="10">
    <location>
        <begin position="455"/>
        <end position="484"/>
    </location>
</feature>